<name>A0A9P5N3W0_9AGAM</name>
<keyword evidence="2" id="KW-1185">Reference proteome</keyword>
<reference evidence="1" key="2">
    <citation type="journal article" date="2020" name="Nat. Commun.">
        <title>Large-scale genome sequencing of mycorrhizal fungi provides insights into the early evolution of symbiotic traits.</title>
        <authorList>
            <person name="Miyauchi S."/>
            <person name="Kiss E."/>
            <person name="Kuo A."/>
            <person name="Drula E."/>
            <person name="Kohler A."/>
            <person name="Sanchez-Garcia M."/>
            <person name="Morin E."/>
            <person name="Andreopoulos B."/>
            <person name="Barry K.W."/>
            <person name="Bonito G."/>
            <person name="Buee M."/>
            <person name="Carver A."/>
            <person name="Chen C."/>
            <person name="Cichocki N."/>
            <person name="Clum A."/>
            <person name="Culley D."/>
            <person name="Crous P.W."/>
            <person name="Fauchery L."/>
            <person name="Girlanda M."/>
            <person name="Hayes R.D."/>
            <person name="Keri Z."/>
            <person name="LaButti K."/>
            <person name="Lipzen A."/>
            <person name="Lombard V."/>
            <person name="Magnuson J."/>
            <person name="Maillard F."/>
            <person name="Murat C."/>
            <person name="Nolan M."/>
            <person name="Ohm R.A."/>
            <person name="Pangilinan J."/>
            <person name="Pereira M.F."/>
            <person name="Perotto S."/>
            <person name="Peter M."/>
            <person name="Pfister S."/>
            <person name="Riley R."/>
            <person name="Sitrit Y."/>
            <person name="Stielow J.B."/>
            <person name="Szollosi G."/>
            <person name="Zifcakova L."/>
            <person name="Stursova M."/>
            <person name="Spatafora J.W."/>
            <person name="Tedersoo L."/>
            <person name="Vaario L.M."/>
            <person name="Yamada A."/>
            <person name="Yan M."/>
            <person name="Wang P."/>
            <person name="Xu J."/>
            <person name="Bruns T."/>
            <person name="Baldrian P."/>
            <person name="Vilgalys R."/>
            <person name="Dunand C."/>
            <person name="Henrissat B."/>
            <person name="Grigoriev I.V."/>
            <person name="Hibbett D."/>
            <person name="Nagy L.G."/>
            <person name="Martin F.M."/>
        </authorList>
    </citation>
    <scope>NUCLEOTIDE SEQUENCE</scope>
    <source>
        <strain evidence="1">Prilba</strain>
    </source>
</reference>
<gene>
    <name evidence="1" type="ORF">DFH94DRAFT_841838</name>
</gene>
<reference evidence="1" key="1">
    <citation type="submission" date="2019-10" db="EMBL/GenBank/DDBJ databases">
        <authorList>
            <consortium name="DOE Joint Genome Institute"/>
            <person name="Kuo A."/>
            <person name="Miyauchi S."/>
            <person name="Kiss E."/>
            <person name="Drula E."/>
            <person name="Kohler A."/>
            <person name="Sanchez-Garcia M."/>
            <person name="Andreopoulos B."/>
            <person name="Barry K.W."/>
            <person name="Bonito G."/>
            <person name="Buee M."/>
            <person name="Carver A."/>
            <person name="Chen C."/>
            <person name="Cichocki N."/>
            <person name="Clum A."/>
            <person name="Culley D."/>
            <person name="Crous P.W."/>
            <person name="Fauchery L."/>
            <person name="Girlanda M."/>
            <person name="Hayes R."/>
            <person name="Keri Z."/>
            <person name="LaButti K."/>
            <person name="Lipzen A."/>
            <person name="Lombard V."/>
            <person name="Magnuson J."/>
            <person name="Maillard F."/>
            <person name="Morin E."/>
            <person name="Murat C."/>
            <person name="Nolan M."/>
            <person name="Ohm R."/>
            <person name="Pangilinan J."/>
            <person name="Pereira M."/>
            <person name="Perotto S."/>
            <person name="Peter M."/>
            <person name="Riley R."/>
            <person name="Sitrit Y."/>
            <person name="Stielow B."/>
            <person name="Szollosi G."/>
            <person name="Zifcakova L."/>
            <person name="Stursova M."/>
            <person name="Spatafora J.W."/>
            <person name="Tedersoo L."/>
            <person name="Vaario L.-M."/>
            <person name="Yamada A."/>
            <person name="Yan M."/>
            <person name="Wang P."/>
            <person name="Xu J."/>
            <person name="Bruns T."/>
            <person name="Baldrian P."/>
            <person name="Vilgalys R."/>
            <person name="Henrissat B."/>
            <person name="Grigoriev I.V."/>
            <person name="Hibbett D."/>
            <person name="Nagy L.G."/>
            <person name="Martin F.M."/>
        </authorList>
    </citation>
    <scope>NUCLEOTIDE SEQUENCE</scope>
    <source>
        <strain evidence="1">Prilba</strain>
    </source>
</reference>
<comment type="caution">
    <text evidence="1">The sequence shown here is derived from an EMBL/GenBank/DDBJ whole genome shotgun (WGS) entry which is preliminary data.</text>
</comment>
<evidence type="ECO:0000313" key="1">
    <source>
        <dbReference type="EMBL" id="KAF8485707.1"/>
    </source>
</evidence>
<dbReference type="AlphaFoldDB" id="A0A9P5N3W0"/>
<proteinExistence type="predicted"/>
<dbReference type="Proteomes" id="UP000759537">
    <property type="component" value="Unassembled WGS sequence"/>
</dbReference>
<protein>
    <submittedName>
        <fullName evidence="1">Uncharacterized protein</fullName>
    </submittedName>
</protein>
<dbReference type="OrthoDB" id="10639135at2759"/>
<evidence type="ECO:0000313" key="2">
    <source>
        <dbReference type="Proteomes" id="UP000759537"/>
    </source>
</evidence>
<organism evidence="1 2">
    <name type="scientific">Russula ochroleuca</name>
    <dbReference type="NCBI Taxonomy" id="152965"/>
    <lineage>
        <taxon>Eukaryota</taxon>
        <taxon>Fungi</taxon>
        <taxon>Dikarya</taxon>
        <taxon>Basidiomycota</taxon>
        <taxon>Agaricomycotina</taxon>
        <taxon>Agaricomycetes</taxon>
        <taxon>Russulales</taxon>
        <taxon>Russulaceae</taxon>
        <taxon>Russula</taxon>
    </lineage>
</organism>
<accession>A0A9P5N3W0</accession>
<dbReference type="EMBL" id="WHVB01000002">
    <property type="protein sequence ID" value="KAF8485707.1"/>
    <property type="molecule type" value="Genomic_DNA"/>
</dbReference>
<sequence length="107" mass="11781">MTVGPFTAAGGLVIPHGEARASARHHRCPTILSPEVFIPAMARPVVRLRPPFGDVRQDQEVGIQYEIGIGTYQGRARSVRGLMGSFLGRRQRRLRGTCEAERTSLNL</sequence>